<comment type="cofactor">
    <cofactor evidence="1">
        <name>Mn(2+)</name>
        <dbReference type="ChEBI" id="CHEBI:29035"/>
    </cofactor>
</comment>
<evidence type="ECO:0000313" key="7">
    <source>
        <dbReference type="EMBL" id="SDQ43028.1"/>
    </source>
</evidence>
<reference evidence="7 8" key="1">
    <citation type="submission" date="2016-10" db="EMBL/GenBank/DDBJ databases">
        <authorList>
            <person name="de Groot N.N."/>
        </authorList>
    </citation>
    <scope>NUCLEOTIDE SEQUENCE [LARGE SCALE GENOMIC DNA]</scope>
    <source>
        <strain evidence="7 8">CGMCC 1.10449</strain>
    </source>
</reference>
<sequence>MTNRLDTLLNELKKNNLDSMLVTSKANFYYLSNYYTEPHERVIAVYVSQYHDPLLMVPSMEVEDAKNAGWSYEIIGYQDHENPWSLFHDFLKRNNSIPHSISLEHNQLTLDRYHQIMEVLPEAVVSDGQEILANLRVIKSKKEYSLLKQAASLADFGIETGVKAINEGAGELEVIAKIEFELKKQGIQHMSFSTMALSGAKTASPHGTPSMKKIEKGDMVLFDLGVIFEGYCSDTTRTVAYKSITPEQEKIYNTVLEAERKSIEASKIGTSVGEIDLVARNHIEQAGYGTYFTHRIGHGLGIETHEYPSMHSKNQLPLKEGMCYTVEPGIYVPNTGGVRIEDMIFMTQKGPETLTKYPKELQIIG</sequence>
<dbReference type="InterPro" id="IPR036005">
    <property type="entry name" value="Creatinase/aminopeptidase-like"/>
</dbReference>
<dbReference type="AlphaFoldDB" id="A0A1H1ATF3"/>
<dbReference type="InterPro" id="IPR029149">
    <property type="entry name" value="Creatin/AminoP/Spt16_N"/>
</dbReference>
<gene>
    <name evidence="7" type="ORF">SAMN05216231_1450</name>
</gene>
<evidence type="ECO:0000259" key="6">
    <source>
        <dbReference type="Pfam" id="PF01321"/>
    </source>
</evidence>
<dbReference type="Pfam" id="PF01321">
    <property type="entry name" value="Creatinase_N"/>
    <property type="match status" value="1"/>
</dbReference>
<dbReference type="PANTHER" id="PTHR46112:SF10">
    <property type="entry name" value="DIPEPTIDASE YKVY-RELATED"/>
    <property type="match status" value="1"/>
</dbReference>
<dbReference type="InterPro" id="IPR050659">
    <property type="entry name" value="Peptidase_M24B"/>
</dbReference>
<dbReference type="FunFam" id="3.90.230.10:FF:000014">
    <property type="entry name" value="Aminopeptidase P family protein"/>
    <property type="match status" value="1"/>
</dbReference>
<dbReference type="CDD" id="cd01092">
    <property type="entry name" value="APP-like"/>
    <property type="match status" value="1"/>
</dbReference>
<accession>A0A1H1ATF3</accession>
<evidence type="ECO:0000313" key="8">
    <source>
        <dbReference type="Proteomes" id="UP000199444"/>
    </source>
</evidence>
<feature type="domain" description="Peptidase M24" evidence="5">
    <location>
        <begin position="146"/>
        <end position="347"/>
    </location>
</feature>
<dbReference type="RefSeq" id="WP_092492312.1">
    <property type="nucleotide sequence ID" value="NZ_FNKD01000002.1"/>
</dbReference>
<organism evidence="7 8">
    <name type="scientific">Virgibacillus salinus</name>
    <dbReference type="NCBI Taxonomy" id="553311"/>
    <lineage>
        <taxon>Bacteria</taxon>
        <taxon>Bacillati</taxon>
        <taxon>Bacillota</taxon>
        <taxon>Bacilli</taxon>
        <taxon>Bacillales</taxon>
        <taxon>Bacillaceae</taxon>
        <taxon>Virgibacillus</taxon>
    </lineage>
</organism>
<evidence type="ECO:0000259" key="5">
    <source>
        <dbReference type="Pfam" id="PF00557"/>
    </source>
</evidence>
<proteinExistence type="inferred from homology"/>
<keyword evidence="4" id="KW-0464">Manganese</keyword>
<evidence type="ECO:0000256" key="4">
    <source>
        <dbReference type="ARBA" id="ARBA00023211"/>
    </source>
</evidence>
<protein>
    <submittedName>
        <fullName evidence="7">Xaa-Pro dipeptidase</fullName>
    </submittedName>
</protein>
<dbReference type="SUPFAM" id="SSF53092">
    <property type="entry name" value="Creatinase/prolidase N-terminal domain"/>
    <property type="match status" value="1"/>
</dbReference>
<dbReference type="Gene3D" id="3.40.350.10">
    <property type="entry name" value="Creatinase/prolidase N-terminal domain"/>
    <property type="match status" value="1"/>
</dbReference>
<dbReference type="STRING" id="553311.SAMN05216231_1450"/>
<keyword evidence="3" id="KW-0378">Hydrolase</keyword>
<evidence type="ECO:0000256" key="3">
    <source>
        <dbReference type="ARBA" id="ARBA00022801"/>
    </source>
</evidence>
<dbReference type="SUPFAM" id="SSF55920">
    <property type="entry name" value="Creatinase/aminopeptidase"/>
    <property type="match status" value="1"/>
</dbReference>
<comment type="similarity">
    <text evidence="2">Belongs to the peptidase M24B family.</text>
</comment>
<dbReference type="Pfam" id="PF00557">
    <property type="entry name" value="Peptidase_M24"/>
    <property type="match status" value="1"/>
</dbReference>
<dbReference type="Gene3D" id="3.90.230.10">
    <property type="entry name" value="Creatinase/methionine aminopeptidase superfamily"/>
    <property type="match status" value="1"/>
</dbReference>
<dbReference type="InterPro" id="IPR000994">
    <property type="entry name" value="Pept_M24"/>
</dbReference>
<dbReference type="Proteomes" id="UP000199444">
    <property type="component" value="Unassembled WGS sequence"/>
</dbReference>
<keyword evidence="8" id="KW-1185">Reference proteome</keyword>
<evidence type="ECO:0000256" key="1">
    <source>
        <dbReference type="ARBA" id="ARBA00001936"/>
    </source>
</evidence>
<dbReference type="InterPro" id="IPR000587">
    <property type="entry name" value="Creatinase_N"/>
</dbReference>
<dbReference type="EMBL" id="FNKD01000002">
    <property type="protein sequence ID" value="SDQ43028.1"/>
    <property type="molecule type" value="Genomic_DNA"/>
</dbReference>
<feature type="domain" description="Creatinase N-terminal" evidence="6">
    <location>
        <begin position="4"/>
        <end position="138"/>
    </location>
</feature>
<dbReference type="PANTHER" id="PTHR46112">
    <property type="entry name" value="AMINOPEPTIDASE"/>
    <property type="match status" value="1"/>
</dbReference>
<evidence type="ECO:0000256" key="2">
    <source>
        <dbReference type="ARBA" id="ARBA00008766"/>
    </source>
</evidence>
<name>A0A1H1ATF3_9BACI</name>
<dbReference type="GO" id="GO:0016787">
    <property type="term" value="F:hydrolase activity"/>
    <property type="evidence" value="ECO:0007669"/>
    <property type="project" value="UniProtKB-KW"/>
</dbReference>